<comment type="caution">
    <text evidence="1">The sequence shown here is derived from an EMBL/GenBank/DDBJ whole genome shotgun (WGS) entry which is preliminary data.</text>
</comment>
<sequence length="456" mass="51591">MTIESGTMTDNNNRYLPGEHSRARFLRLDAATILKRFYLCERALIISQSGWLAGIAALEVKMTLPRFTWQDTLTAHALRERVFELRYPRRMLEIGEDAPLIEVFDESISAPSAQAFILALAQVFKPALLTAYRSYVSCADDLSDGPILRALKLAIAEKEAQIAWLEGQLEAMAGSEPEQRQEAESWASALAERLEQVGGLKLEAPHAAPTPNDLPGRRPFKLAEVPARDPRFHLCHFYWPDIVDPDFAYGEGINLQLRSGVSHLNEVWAVETGGAILHAFADDLDWEYIYDAARWTYDESRHVLMGYERLRAWGFALHEMPLGSYIYDSAAGHEPIVRLGMLHYFETKNIGNKVKRAEAFEQYQDRMSQHDMEFDWADETIHAAYGKRWHTALHKKFPDRIPDMDGLHRRCDELVAEEIAAATDAERADIRQVADAMIAKASEVGLKEPAQAAQPN</sequence>
<dbReference type="Pfam" id="PF04305">
    <property type="entry name" value="DUF455"/>
    <property type="match status" value="1"/>
</dbReference>
<proteinExistence type="predicted"/>
<reference evidence="1" key="1">
    <citation type="submission" date="2019-09" db="EMBL/GenBank/DDBJ databases">
        <title>Characterisation of the sponge microbiome using genome-centric metagenomics.</title>
        <authorList>
            <person name="Engelberts J.P."/>
            <person name="Robbins S.J."/>
            <person name="De Goeij J.M."/>
            <person name="Aranda M."/>
            <person name="Bell S.C."/>
            <person name="Webster N.S."/>
        </authorList>
    </citation>
    <scope>NUCLEOTIDE SEQUENCE</scope>
    <source>
        <strain evidence="1">SB0664_bin_27</strain>
    </source>
</reference>
<protein>
    <submittedName>
        <fullName evidence="1">DUF455 family protein</fullName>
    </submittedName>
</protein>
<name>A0A6B0YVN2_9CHLR</name>
<dbReference type="EMBL" id="VXRG01000137">
    <property type="protein sequence ID" value="MXY95126.1"/>
    <property type="molecule type" value="Genomic_DNA"/>
</dbReference>
<evidence type="ECO:0000313" key="1">
    <source>
        <dbReference type="EMBL" id="MXY95126.1"/>
    </source>
</evidence>
<accession>A0A6B0YVN2</accession>
<gene>
    <name evidence="1" type="ORF">F4Y42_16925</name>
</gene>
<dbReference type="InterPro" id="IPR007402">
    <property type="entry name" value="DUF455"/>
</dbReference>
<dbReference type="AlphaFoldDB" id="A0A6B0YVN2"/>
<organism evidence="1">
    <name type="scientific">Caldilineaceae bacterium SB0664_bin_27</name>
    <dbReference type="NCBI Taxonomy" id="2605260"/>
    <lineage>
        <taxon>Bacteria</taxon>
        <taxon>Bacillati</taxon>
        <taxon>Chloroflexota</taxon>
        <taxon>Caldilineae</taxon>
        <taxon>Caldilineales</taxon>
        <taxon>Caldilineaceae</taxon>
    </lineage>
</organism>